<keyword evidence="2" id="KW-1185">Reference proteome</keyword>
<evidence type="ECO:0000313" key="2">
    <source>
        <dbReference type="Proteomes" id="UP000297703"/>
    </source>
</evidence>
<reference evidence="1 2" key="2">
    <citation type="submission" date="2019-04" db="EMBL/GenBank/DDBJ databases">
        <title>The genome sequence of big-headed turtle.</title>
        <authorList>
            <person name="Gong S."/>
        </authorList>
    </citation>
    <scope>NUCLEOTIDE SEQUENCE [LARGE SCALE GENOMIC DNA]</scope>
    <source>
        <strain evidence="1">DO16091913</strain>
        <tissue evidence="1">Muscle</tissue>
    </source>
</reference>
<dbReference type="Proteomes" id="UP000297703">
    <property type="component" value="Unassembled WGS sequence"/>
</dbReference>
<comment type="caution">
    <text evidence="1">The sequence shown here is derived from an EMBL/GenBank/DDBJ whole genome shotgun (WGS) entry which is preliminary data.</text>
</comment>
<gene>
    <name evidence="1" type="ORF">DR999_PMT22692</name>
</gene>
<protein>
    <submittedName>
        <fullName evidence="1">14-3-3-like protein</fullName>
    </submittedName>
</protein>
<proteinExistence type="predicted"/>
<evidence type="ECO:0000313" key="1">
    <source>
        <dbReference type="EMBL" id="TFJ95664.1"/>
    </source>
</evidence>
<name>A0A4D9DE28_9SAUR</name>
<accession>A0A4D9DE28</accession>
<sequence length="177" mass="19964">MGHSNLVPVAHRTTMVVGTHWQEQQRRYCLNRPCGMYSFMPTGGSHQVKPKALLQRGKRRQHCCGPCCTCSVWPKERRLWSLFLAVCVYGLHLHSIRISRGARPNLTGALNIHTVLKKNTSKAQQDTLKKHRGCAALIQMLATIPAERNLIPVWLLTTFCAVETASYVQSLRFTVVS</sequence>
<organism evidence="1 2">
    <name type="scientific">Platysternon megacephalum</name>
    <name type="common">big-headed turtle</name>
    <dbReference type="NCBI Taxonomy" id="55544"/>
    <lineage>
        <taxon>Eukaryota</taxon>
        <taxon>Metazoa</taxon>
        <taxon>Chordata</taxon>
        <taxon>Craniata</taxon>
        <taxon>Vertebrata</taxon>
        <taxon>Euteleostomi</taxon>
        <taxon>Archelosauria</taxon>
        <taxon>Testudinata</taxon>
        <taxon>Testudines</taxon>
        <taxon>Cryptodira</taxon>
        <taxon>Durocryptodira</taxon>
        <taxon>Testudinoidea</taxon>
        <taxon>Platysternidae</taxon>
        <taxon>Platysternon</taxon>
    </lineage>
</organism>
<dbReference type="AlphaFoldDB" id="A0A4D9DE28"/>
<reference evidence="1 2" key="1">
    <citation type="submission" date="2019-04" db="EMBL/GenBank/DDBJ databases">
        <title>Draft genome of the big-headed turtle Platysternon megacephalum.</title>
        <authorList>
            <person name="Gong S."/>
        </authorList>
    </citation>
    <scope>NUCLEOTIDE SEQUENCE [LARGE SCALE GENOMIC DNA]</scope>
    <source>
        <strain evidence="1">DO16091913</strain>
        <tissue evidence="1">Muscle</tissue>
    </source>
</reference>
<dbReference type="EMBL" id="QXTE01002651">
    <property type="protein sequence ID" value="TFJ95664.1"/>
    <property type="molecule type" value="Genomic_DNA"/>
</dbReference>